<accession>A0A9N7V5R7</accession>
<evidence type="ECO:0000313" key="1">
    <source>
        <dbReference type="EMBL" id="CAB1443165.1"/>
    </source>
</evidence>
<dbReference type="Proteomes" id="UP001153269">
    <property type="component" value="Unassembled WGS sequence"/>
</dbReference>
<protein>
    <submittedName>
        <fullName evidence="1">Uncharacterized protein</fullName>
    </submittedName>
</protein>
<dbReference type="AlphaFoldDB" id="A0A9N7V5R7"/>
<organism evidence="1 2">
    <name type="scientific">Pleuronectes platessa</name>
    <name type="common">European plaice</name>
    <dbReference type="NCBI Taxonomy" id="8262"/>
    <lineage>
        <taxon>Eukaryota</taxon>
        <taxon>Metazoa</taxon>
        <taxon>Chordata</taxon>
        <taxon>Craniata</taxon>
        <taxon>Vertebrata</taxon>
        <taxon>Euteleostomi</taxon>
        <taxon>Actinopterygii</taxon>
        <taxon>Neopterygii</taxon>
        <taxon>Teleostei</taxon>
        <taxon>Neoteleostei</taxon>
        <taxon>Acanthomorphata</taxon>
        <taxon>Carangaria</taxon>
        <taxon>Pleuronectiformes</taxon>
        <taxon>Pleuronectoidei</taxon>
        <taxon>Pleuronectidae</taxon>
        <taxon>Pleuronectes</taxon>
    </lineage>
</organism>
<gene>
    <name evidence="1" type="ORF">PLEPLA_LOCUS30880</name>
</gene>
<name>A0A9N7V5R7_PLEPL</name>
<comment type="caution">
    <text evidence="1">The sequence shown here is derived from an EMBL/GenBank/DDBJ whole genome shotgun (WGS) entry which is preliminary data.</text>
</comment>
<sequence length="141" mass="16032">MLTDWFHNSQALDRRPWLPAGCSCTVQVNGQMCFERHTSHLTPSSWPHLGRAPSAGPLRESLPQATWTISTTGHLNVSLATFAVEKETSTRTNHFTSEYAVSNSYSFQNKHGFYTNLLKRSCRSLIQSKHREQAPWNSYYG</sequence>
<proteinExistence type="predicted"/>
<reference evidence="1" key="1">
    <citation type="submission" date="2020-03" db="EMBL/GenBank/DDBJ databases">
        <authorList>
            <person name="Weist P."/>
        </authorList>
    </citation>
    <scope>NUCLEOTIDE SEQUENCE</scope>
</reference>
<dbReference type="EMBL" id="CADEAL010003013">
    <property type="protein sequence ID" value="CAB1443165.1"/>
    <property type="molecule type" value="Genomic_DNA"/>
</dbReference>
<keyword evidence="2" id="KW-1185">Reference proteome</keyword>
<evidence type="ECO:0000313" key="2">
    <source>
        <dbReference type="Proteomes" id="UP001153269"/>
    </source>
</evidence>